<protein>
    <recommendedName>
        <fullName evidence="4">Prepilin-type N-terminal cleavage/methylation domain-containing protein</fullName>
    </recommendedName>
</protein>
<keyword evidence="3" id="KW-1185">Reference proteome</keyword>
<dbReference type="AlphaFoldDB" id="A0A286RH11"/>
<name>A0A286RH11_9BACT</name>
<evidence type="ECO:0000256" key="1">
    <source>
        <dbReference type="SAM" id="Phobius"/>
    </source>
</evidence>
<proteinExistence type="predicted"/>
<sequence length="280" mass="31658">MIMIKRLFFVICFKSILTEHRRNALTLVEMLLAMAITGVLIAGVVTLAKVAEDTFQTANTAIEDVQVWKTVTRRIDRAIRRCYANEQFPGAIVVSRTAEGFTFPETLVVWTPIDGKPIDPVGRPRLKELVFFMPAGQAANELREYTLPDSQAVAPALEDVTGWRSLVAQIRTNSALPSILLTNRLRYFSFGSEKLGAIRFYLEMAPSMEEWKSSSLSWKGLSWPQGLFAPDRGQRRVRIRVEIQLAPSPSTTEFEAPYCRTFIGSLAFYYSLRKDARVIQ</sequence>
<feature type="transmembrane region" description="Helical" evidence="1">
    <location>
        <begin position="24"/>
        <end position="48"/>
    </location>
</feature>
<dbReference type="EMBL" id="CP018477">
    <property type="protein sequence ID" value="ASV75249.1"/>
    <property type="molecule type" value="Genomic_DNA"/>
</dbReference>
<dbReference type="RefSeq" id="WP_095415369.1">
    <property type="nucleotide sequence ID" value="NZ_CP018477.1"/>
</dbReference>
<reference evidence="2 3" key="1">
    <citation type="journal article" name="Front. Microbiol.">
        <title>Sugar Metabolism of the First Thermophilic Planctomycete Thermogutta terrifontis: Comparative Genomic and Transcriptomic Approaches.</title>
        <authorList>
            <person name="Elcheninov A.G."/>
            <person name="Menzel P."/>
            <person name="Gudbergsdottir S.R."/>
            <person name="Slesarev A.I."/>
            <person name="Kadnikov V.V."/>
            <person name="Krogh A."/>
            <person name="Bonch-Osmolovskaya E.A."/>
            <person name="Peng X."/>
            <person name="Kublanov I.V."/>
        </authorList>
    </citation>
    <scope>NUCLEOTIDE SEQUENCE [LARGE SCALE GENOMIC DNA]</scope>
    <source>
        <strain evidence="2 3">R1</strain>
    </source>
</reference>
<dbReference type="KEGG" id="ttf:THTE_2647"/>
<evidence type="ECO:0000313" key="2">
    <source>
        <dbReference type="EMBL" id="ASV75249.1"/>
    </source>
</evidence>
<gene>
    <name evidence="2" type="ORF">THTE_2647</name>
</gene>
<keyword evidence="1" id="KW-0812">Transmembrane</keyword>
<dbReference type="OrthoDB" id="262670at2"/>
<keyword evidence="1" id="KW-0472">Membrane</keyword>
<evidence type="ECO:0008006" key="4">
    <source>
        <dbReference type="Google" id="ProtNLM"/>
    </source>
</evidence>
<organism evidence="2 3">
    <name type="scientific">Thermogutta terrifontis</name>
    <dbReference type="NCBI Taxonomy" id="1331910"/>
    <lineage>
        <taxon>Bacteria</taxon>
        <taxon>Pseudomonadati</taxon>
        <taxon>Planctomycetota</taxon>
        <taxon>Planctomycetia</taxon>
        <taxon>Pirellulales</taxon>
        <taxon>Thermoguttaceae</taxon>
        <taxon>Thermogutta</taxon>
    </lineage>
</organism>
<dbReference type="NCBIfam" id="TIGR02532">
    <property type="entry name" value="IV_pilin_GFxxxE"/>
    <property type="match status" value="1"/>
</dbReference>
<keyword evidence="1" id="KW-1133">Transmembrane helix</keyword>
<accession>A0A286RH11</accession>
<dbReference type="Proteomes" id="UP000215086">
    <property type="component" value="Chromosome"/>
</dbReference>
<dbReference type="InterPro" id="IPR012902">
    <property type="entry name" value="N_methyl_site"/>
</dbReference>
<dbReference type="Pfam" id="PF07963">
    <property type="entry name" value="N_methyl"/>
    <property type="match status" value="1"/>
</dbReference>
<evidence type="ECO:0000313" key="3">
    <source>
        <dbReference type="Proteomes" id="UP000215086"/>
    </source>
</evidence>